<keyword evidence="4" id="KW-0804">Transcription</keyword>
<dbReference type="Gene3D" id="1.10.1740.10">
    <property type="match status" value="1"/>
</dbReference>
<dbReference type="SUPFAM" id="SSF88946">
    <property type="entry name" value="Sigma2 domain of RNA polymerase sigma factors"/>
    <property type="match status" value="1"/>
</dbReference>
<keyword evidence="8" id="KW-1185">Reference proteome</keyword>
<comment type="caution">
    <text evidence="7">The sequence shown here is derived from an EMBL/GenBank/DDBJ whole genome shotgun (WGS) entry which is preliminary data.</text>
</comment>
<dbReference type="RefSeq" id="WP_316020712.1">
    <property type="nucleotide sequence ID" value="NZ_JAWDID010000054.1"/>
</dbReference>
<reference evidence="7 8" key="1">
    <citation type="submission" date="2023-09" db="EMBL/GenBank/DDBJ databases">
        <title>Whole genome shotgun sequencing (WGS) of Bosea sp. ZW T0_25, isolated from stored onions (Allium cepa).</title>
        <authorList>
            <person name="Stoll D.A."/>
            <person name="Huch M."/>
        </authorList>
    </citation>
    <scope>NUCLEOTIDE SEQUENCE [LARGE SCALE GENOMIC DNA]</scope>
    <source>
        <strain evidence="7 8">ZW T0_25</strain>
    </source>
</reference>
<dbReference type="InterPro" id="IPR013249">
    <property type="entry name" value="RNA_pol_sigma70_r4_t2"/>
</dbReference>
<evidence type="ECO:0000313" key="8">
    <source>
        <dbReference type="Proteomes" id="UP001254257"/>
    </source>
</evidence>
<dbReference type="Pfam" id="PF04542">
    <property type="entry name" value="Sigma70_r2"/>
    <property type="match status" value="1"/>
</dbReference>
<organism evidence="7 8">
    <name type="scientific">Bosea rubneri</name>
    <dbReference type="NCBI Taxonomy" id="3075434"/>
    <lineage>
        <taxon>Bacteria</taxon>
        <taxon>Pseudomonadati</taxon>
        <taxon>Pseudomonadota</taxon>
        <taxon>Alphaproteobacteria</taxon>
        <taxon>Hyphomicrobiales</taxon>
        <taxon>Boseaceae</taxon>
        <taxon>Bosea</taxon>
    </lineage>
</organism>
<feature type="domain" description="RNA polymerase sigma factor 70 region 4 type 2" evidence="6">
    <location>
        <begin position="125"/>
        <end position="174"/>
    </location>
</feature>
<dbReference type="Proteomes" id="UP001254257">
    <property type="component" value="Unassembled WGS sequence"/>
</dbReference>
<evidence type="ECO:0000259" key="5">
    <source>
        <dbReference type="Pfam" id="PF04542"/>
    </source>
</evidence>
<dbReference type="PANTHER" id="PTHR43133:SF25">
    <property type="entry name" value="RNA POLYMERASE SIGMA FACTOR RFAY-RELATED"/>
    <property type="match status" value="1"/>
</dbReference>
<keyword evidence="3" id="KW-0731">Sigma factor</keyword>
<evidence type="ECO:0000313" key="7">
    <source>
        <dbReference type="EMBL" id="MDU0342962.1"/>
    </source>
</evidence>
<feature type="domain" description="RNA polymerase sigma-70 region 2" evidence="5">
    <location>
        <begin position="31"/>
        <end position="95"/>
    </location>
</feature>
<evidence type="ECO:0000256" key="1">
    <source>
        <dbReference type="ARBA" id="ARBA00010641"/>
    </source>
</evidence>
<dbReference type="InterPro" id="IPR013324">
    <property type="entry name" value="RNA_pol_sigma_r3/r4-like"/>
</dbReference>
<dbReference type="CDD" id="cd06171">
    <property type="entry name" value="Sigma70_r4"/>
    <property type="match status" value="1"/>
</dbReference>
<dbReference type="NCBIfam" id="TIGR02937">
    <property type="entry name" value="sigma70-ECF"/>
    <property type="match status" value="1"/>
</dbReference>
<dbReference type="InterPro" id="IPR014284">
    <property type="entry name" value="RNA_pol_sigma-70_dom"/>
</dbReference>
<dbReference type="SUPFAM" id="SSF88659">
    <property type="entry name" value="Sigma3 and sigma4 domains of RNA polymerase sigma factors"/>
    <property type="match status" value="1"/>
</dbReference>
<keyword evidence="2" id="KW-0805">Transcription regulation</keyword>
<dbReference type="InterPro" id="IPR036388">
    <property type="entry name" value="WH-like_DNA-bd_sf"/>
</dbReference>
<comment type="similarity">
    <text evidence="1">Belongs to the sigma-70 factor family. ECF subfamily.</text>
</comment>
<accession>A0ABU3SDX8</accession>
<dbReference type="EMBL" id="JAWDID010000054">
    <property type="protein sequence ID" value="MDU0342962.1"/>
    <property type="molecule type" value="Genomic_DNA"/>
</dbReference>
<dbReference type="PANTHER" id="PTHR43133">
    <property type="entry name" value="RNA POLYMERASE ECF-TYPE SIGMA FACTO"/>
    <property type="match status" value="1"/>
</dbReference>
<dbReference type="InterPro" id="IPR007627">
    <property type="entry name" value="RNA_pol_sigma70_r2"/>
</dbReference>
<dbReference type="Gene3D" id="1.10.10.10">
    <property type="entry name" value="Winged helix-like DNA-binding domain superfamily/Winged helix DNA-binding domain"/>
    <property type="match status" value="1"/>
</dbReference>
<proteinExistence type="inferred from homology"/>
<dbReference type="InterPro" id="IPR039425">
    <property type="entry name" value="RNA_pol_sigma-70-like"/>
</dbReference>
<sequence length="185" mass="20342">MSDMRPGQIASGPPLPGTAGGLSPFATELVSLLPRLRRYAMTLTRSASEADDLAQASCERALKAQAQFQEGTRLDAWLFSIARNLWVDALRKRQREGRTEEIDAHLDLPGEDGRQVNEVALTVDSVQQALAQMPEEHRRLLMLICVEGCSYRDASKQLAIPIGTVMSRLSRARQGLAARLGMEAK</sequence>
<dbReference type="Pfam" id="PF08281">
    <property type="entry name" value="Sigma70_r4_2"/>
    <property type="match status" value="1"/>
</dbReference>
<evidence type="ECO:0000259" key="6">
    <source>
        <dbReference type="Pfam" id="PF08281"/>
    </source>
</evidence>
<evidence type="ECO:0000256" key="4">
    <source>
        <dbReference type="ARBA" id="ARBA00023163"/>
    </source>
</evidence>
<name>A0ABU3SDX8_9HYPH</name>
<evidence type="ECO:0000256" key="2">
    <source>
        <dbReference type="ARBA" id="ARBA00023015"/>
    </source>
</evidence>
<dbReference type="InterPro" id="IPR013325">
    <property type="entry name" value="RNA_pol_sigma_r2"/>
</dbReference>
<protein>
    <submittedName>
        <fullName evidence="7">RNA polymerase sigma factor</fullName>
    </submittedName>
</protein>
<gene>
    <name evidence="7" type="ORF">RKE40_23950</name>
</gene>
<evidence type="ECO:0000256" key="3">
    <source>
        <dbReference type="ARBA" id="ARBA00023082"/>
    </source>
</evidence>